<reference evidence="1" key="1">
    <citation type="journal article" date="2023" name="Science">
        <title>Genome structures resolve the early diversification of teleost fishes.</title>
        <authorList>
            <person name="Parey E."/>
            <person name="Louis A."/>
            <person name="Montfort J."/>
            <person name="Bouchez O."/>
            <person name="Roques C."/>
            <person name="Iampietro C."/>
            <person name="Lluch J."/>
            <person name="Castinel A."/>
            <person name="Donnadieu C."/>
            <person name="Desvignes T."/>
            <person name="Floi Bucao C."/>
            <person name="Jouanno E."/>
            <person name="Wen M."/>
            <person name="Mejri S."/>
            <person name="Dirks R."/>
            <person name="Jansen H."/>
            <person name="Henkel C."/>
            <person name="Chen W.J."/>
            <person name="Zahm M."/>
            <person name="Cabau C."/>
            <person name="Klopp C."/>
            <person name="Thompson A.W."/>
            <person name="Robinson-Rechavi M."/>
            <person name="Braasch I."/>
            <person name="Lecointre G."/>
            <person name="Bobe J."/>
            <person name="Postlethwait J.H."/>
            <person name="Berthelot C."/>
            <person name="Roest Crollius H."/>
            <person name="Guiguen Y."/>
        </authorList>
    </citation>
    <scope>NUCLEOTIDE SEQUENCE</scope>
    <source>
        <strain evidence="1">WJC10195</strain>
    </source>
</reference>
<evidence type="ECO:0000313" key="1">
    <source>
        <dbReference type="EMBL" id="KAJ8337413.1"/>
    </source>
</evidence>
<keyword evidence="2" id="KW-1185">Reference proteome</keyword>
<dbReference type="EMBL" id="JAINUF010000019">
    <property type="protein sequence ID" value="KAJ8337413.1"/>
    <property type="molecule type" value="Genomic_DNA"/>
</dbReference>
<evidence type="ECO:0000313" key="2">
    <source>
        <dbReference type="Proteomes" id="UP001152622"/>
    </source>
</evidence>
<organism evidence="1 2">
    <name type="scientific">Synaphobranchus kaupii</name>
    <name type="common">Kaup's arrowtooth eel</name>
    <dbReference type="NCBI Taxonomy" id="118154"/>
    <lineage>
        <taxon>Eukaryota</taxon>
        <taxon>Metazoa</taxon>
        <taxon>Chordata</taxon>
        <taxon>Craniata</taxon>
        <taxon>Vertebrata</taxon>
        <taxon>Euteleostomi</taxon>
        <taxon>Actinopterygii</taxon>
        <taxon>Neopterygii</taxon>
        <taxon>Teleostei</taxon>
        <taxon>Anguilliformes</taxon>
        <taxon>Synaphobranchidae</taxon>
        <taxon>Synaphobranchus</taxon>
    </lineage>
</organism>
<dbReference type="Proteomes" id="UP001152622">
    <property type="component" value="Chromosome 19"/>
</dbReference>
<name>A0A9Q1EEN9_SYNKA</name>
<sequence>MHESAMSASQNSCDTSYPVTVTFTSFFPLIAIFAPVTDVSGVAVGVHAPGSWGPPVLWSTPGRTREMVHQGSAGLPVQLTVEAVVLASAEVAGIFATGAGKVRLGLGTGVCT</sequence>
<dbReference type="AlphaFoldDB" id="A0A9Q1EEN9"/>
<gene>
    <name evidence="1" type="ORF">SKAU_G00386330</name>
</gene>
<comment type="caution">
    <text evidence="1">The sequence shown here is derived from an EMBL/GenBank/DDBJ whole genome shotgun (WGS) entry which is preliminary data.</text>
</comment>
<proteinExistence type="predicted"/>
<accession>A0A9Q1EEN9</accession>
<protein>
    <submittedName>
        <fullName evidence="1">Uncharacterized protein</fullName>
    </submittedName>
</protein>